<dbReference type="SUPFAM" id="SSF53254">
    <property type="entry name" value="Phosphoglycerate mutase-like"/>
    <property type="match status" value="1"/>
</dbReference>
<name>A0A414ALE9_9FIRM</name>
<evidence type="ECO:0000256" key="2">
    <source>
        <dbReference type="ARBA" id="ARBA00012028"/>
    </source>
</evidence>
<organism evidence="7 8">
    <name type="scientific">Enterocloster bolteae</name>
    <dbReference type="NCBI Taxonomy" id="208479"/>
    <lineage>
        <taxon>Bacteria</taxon>
        <taxon>Bacillati</taxon>
        <taxon>Bacillota</taxon>
        <taxon>Clostridia</taxon>
        <taxon>Lachnospirales</taxon>
        <taxon>Lachnospiraceae</taxon>
        <taxon>Enterocloster</taxon>
    </lineage>
</organism>
<comment type="similarity">
    <text evidence="1">Belongs to the phosphoglycerate mutase family. BPG-dependent PGAM subfamily.</text>
</comment>
<accession>A0A414ALE9</accession>
<dbReference type="PROSITE" id="PS00175">
    <property type="entry name" value="PG_MUTASE"/>
    <property type="match status" value="1"/>
</dbReference>
<dbReference type="CDD" id="cd07067">
    <property type="entry name" value="HP_PGM_like"/>
    <property type="match status" value="1"/>
</dbReference>
<feature type="active site" description="Tele-phosphohistidine intermediate" evidence="5">
    <location>
        <position position="8"/>
    </location>
</feature>
<dbReference type="EMBL" id="QSHZ01000038">
    <property type="protein sequence ID" value="RHC50198.1"/>
    <property type="molecule type" value="Genomic_DNA"/>
</dbReference>
<feature type="binding site" evidence="6">
    <location>
        <position position="57"/>
    </location>
    <ligand>
        <name>substrate</name>
    </ligand>
</feature>
<evidence type="ECO:0000256" key="4">
    <source>
        <dbReference type="ARBA" id="ARBA00023235"/>
    </source>
</evidence>
<dbReference type="RefSeq" id="WP_002571875.1">
    <property type="nucleotide sequence ID" value="NZ_CBCSIM010000015.1"/>
</dbReference>
<dbReference type="Gene3D" id="3.40.50.1240">
    <property type="entry name" value="Phosphoglycerate mutase-like"/>
    <property type="match status" value="1"/>
</dbReference>
<evidence type="ECO:0000256" key="1">
    <source>
        <dbReference type="ARBA" id="ARBA00006717"/>
    </source>
</evidence>
<feature type="binding site" evidence="6">
    <location>
        <begin position="81"/>
        <end position="84"/>
    </location>
    <ligand>
        <name>substrate</name>
    </ligand>
</feature>
<keyword evidence="4" id="KW-0413">Isomerase</keyword>
<dbReference type="InterPro" id="IPR013078">
    <property type="entry name" value="His_Pase_superF_clade-1"/>
</dbReference>
<evidence type="ECO:0000256" key="5">
    <source>
        <dbReference type="PIRSR" id="PIRSR613078-1"/>
    </source>
</evidence>
<dbReference type="GO" id="GO:0004619">
    <property type="term" value="F:phosphoglycerate mutase activity"/>
    <property type="evidence" value="ECO:0007669"/>
    <property type="project" value="UniProtKB-EC"/>
</dbReference>
<sequence>MKVYLVRHGETEWNRRGKIQGQADIPLNEKGEDLAFLTGQKMKDIPFKRIYTSPLSRARRTAELISGQRGLPLMEDSRLLEISYGNREGQLLALIHRLPFLRLHRYFSHPSAYVPPKGGESYDDLRKRCREFLEQELKPLEEQMDHVLVCGHGALIREMVCIIDGIAPDAFWQGPVQKNCAVTVLSLEQGVFQVMEEGTVYYNDDI</sequence>
<proteinExistence type="inferred from homology"/>
<feature type="binding site" evidence="6">
    <location>
        <begin position="7"/>
        <end position="14"/>
    </location>
    <ligand>
        <name>substrate</name>
    </ligand>
</feature>
<dbReference type="PANTHER" id="PTHR11931">
    <property type="entry name" value="PHOSPHOGLYCERATE MUTASE"/>
    <property type="match status" value="1"/>
</dbReference>
<reference evidence="7 8" key="1">
    <citation type="submission" date="2018-08" db="EMBL/GenBank/DDBJ databases">
        <title>A genome reference for cultivated species of the human gut microbiota.</title>
        <authorList>
            <person name="Zou Y."/>
            <person name="Xue W."/>
            <person name="Luo G."/>
        </authorList>
    </citation>
    <scope>NUCLEOTIDE SEQUENCE [LARGE SCALE GENOMIC DNA]</scope>
    <source>
        <strain evidence="7 8">AM35-14</strain>
    </source>
</reference>
<dbReference type="EC" id="5.4.2.11" evidence="2"/>
<dbReference type="AlphaFoldDB" id="A0A414ALE9"/>
<keyword evidence="3" id="KW-0324">Glycolysis</keyword>
<dbReference type="Pfam" id="PF00300">
    <property type="entry name" value="His_Phos_1"/>
    <property type="match status" value="1"/>
</dbReference>
<evidence type="ECO:0000256" key="3">
    <source>
        <dbReference type="ARBA" id="ARBA00023152"/>
    </source>
</evidence>
<evidence type="ECO:0000313" key="8">
    <source>
        <dbReference type="Proteomes" id="UP000283975"/>
    </source>
</evidence>
<protein>
    <recommendedName>
        <fullName evidence="2">phosphoglycerate mutase (2,3-diphosphoglycerate-dependent)</fullName>
        <ecNumber evidence="2">5.4.2.11</ecNumber>
    </recommendedName>
</protein>
<dbReference type="Proteomes" id="UP000283975">
    <property type="component" value="Unassembled WGS sequence"/>
</dbReference>
<dbReference type="InterPro" id="IPR001345">
    <property type="entry name" value="PG/BPGM_mutase_AS"/>
</dbReference>
<comment type="caution">
    <text evidence="7">The sequence shown here is derived from an EMBL/GenBank/DDBJ whole genome shotgun (WGS) entry which is preliminary data.</text>
</comment>
<evidence type="ECO:0000313" key="7">
    <source>
        <dbReference type="EMBL" id="RHC50198.1"/>
    </source>
</evidence>
<evidence type="ECO:0000256" key="6">
    <source>
        <dbReference type="PIRSR" id="PIRSR613078-2"/>
    </source>
</evidence>
<dbReference type="SMART" id="SM00855">
    <property type="entry name" value="PGAM"/>
    <property type="match status" value="1"/>
</dbReference>
<feature type="active site" description="Proton donor/acceptor" evidence="5">
    <location>
        <position position="81"/>
    </location>
</feature>
<gene>
    <name evidence="7" type="ORF">DW839_26105</name>
</gene>
<dbReference type="GO" id="GO:0006096">
    <property type="term" value="P:glycolytic process"/>
    <property type="evidence" value="ECO:0007669"/>
    <property type="project" value="UniProtKB-KW"/>
</dbReference>
<dbReference type="InterPro" id="IPR029033">
    <property type="entry name" value="His_PPase_superfam"/>
</dbReference>
<dbReference type="InterPro" id="IPR005952">
    <property type="entry name" value="Phosphogly_mut1"/>
</dbReference>